<evidence type="ECO:0000256" key="2">
    <source>
        <dbReference type="ARBA" id="ARBA00023277"/>
    </source>
</evidence>
<dbReference type="Proteomes" id="UP001162031">
    <property type="component" value="Unassembled WGS sequence"/>
</dbReference>
<dbReference type="GO" id="GO:0030245">
    <property type="term" value="P:cellulose catabolic process"/>
    <property type="evidence" value="ECO:0007669"/>
    <property type="project" value="UniProtKB-KW"/>
</dbReference>
<dbReference type="InterPro" id="IPR017853">
    <property type="entry name" value="GH"/>
</dbReference>
<dbReference type="PANTHER" id="PTHR35923">
    <property type="entry name" value="MAJOR EXTRACELLULAR ENDOGLUCANASE"/>
    <property type="match status" value="1"/>
</dbReference>
<feature type="region of interest" description="Disordered" evidence="4">
    <location>
        <begin position="86"/>
        <end position="109"/>
    </location>
</feature>
<keyword evidence="7" id="KW-1185">Reference proteome</keyword>
<evidence type="ECO:0000256" key="3">
    <source>
        <dbReference type="ARBA" id="ARBA00023326"/>
    </source>
</evidence>
<sequence length="542" mass="58912">MSSSGRMSGTGRGSFSGGRSSEVERIIAAADVDTTFAGKKARYRGRRSTWPGALALLLLAVVSVAGLTYYGIKVHDNVNETEANSEAATEAKFTDGTQIKDGQPRDRTSDLAITNPKTYTDRKCEQPNYVSKNGRIFAQLADGSSTQIDIKGINWKGMEDVKGVPKGLWDNKADGNSLYRYAHFLHLNKFNVVRFPLSIDAVMRNTDIDTNLINTNSNRALATASRYNTLLGLLVQGLGQFNIGVVLDFHVLSALNDDGSGLWYGPSIKLVDIKTAISNLAEALCDSTHFNIIGIDLKDGPMKDATWGDGSDTDWSVAATDLGNHMLKVCPKWLAFVQGVQGESHKDTYGERAIKNTFLPGSDLSGLTENPIKLKKDNKVVYAPKYFSSSYIPRLFFFEDGATNGDLLEEYVEYADADLLANVQLNMNYSFGAAFDTGSAVVLSSFGGLMGDLDATAKQTSTRIIKSIISQMTGSTEPYLAGGFWWTLNPDTSWPYPSPDDSNATAQGLLDSTWRIANKDVLEVLASMGKAMSSVKFIPCSK</sequence>
<comment type="caution">
    <text evidence="6">The sequence shown here is derived from an EMBL/GenBank/DDBJ whole genome shotgun (WGS) entry which is preliminary data.</text>
</comment>
<keyword evidence="1" id="KW-0136">Cellulose degradation</keyword>
<evidence type="ECO:0000313" key="7">
    <source>
        <dbReference type="Proteomes" id="UP001162031"/>
    </source>
</evidence>
<evidence type="ECO:0000256" key="5">
    <source>
        <dbReference type="SAM" id="Phobius"/>
    </source>
</evidence>
<dbReference type="AlphaFoldDB" id="A0AAV0UAU6"/>
<keyword evidence="2" id="KW-0119">Carbohydrate metabolism</keyword>
<keyword evidence="3" id="KW-0624">Polysaccharide degradation</keyword>
<accession>A0AAV0UAU6</accession>
<evidence type="ECO:0000256" key="1">
    <source>
        <dbReference type="ARBA" id="ARBA00023001"/>
    </source>
</evidence>
<dbReference type="EMBL" id="CANTFL010001133">
    <property type="protein sequence ID" value="CAI5732054.1"/>
    <property type="molecule type" value="Genomic_DNA"/>
</dbReference>
<evidence type="ECO:0000313" key="6">
    <source>
        <dbReference type="EMBL" id="CAI5732054.1"/>
    </source>
</evidence>
<keyword evidence="5" id="KW-1133">Transmembrane helix</keyword>
<gene>
    <name evidence="6" type="ORF">HBR001_LOCUS5398</name>
</gene>
<name>A0AAV0UAU6_HYABA</name>
<reference evidence="6" key="1">
    <citation type="submission" date="2022-12" db="EMBL/GenBank/DDBJ databases">
        <authorList>
            <person name="Webb A."/>
        </authorList>
    </citation>
    <scope>NUCLEOTIDE SEQUENCE</scope>
    <source>
        <strain evidence="6">Hp1</strain>
    </source>
</reference>
<evidence type="ECO:0000256" key="4">
    <source>
        <dbReference type="SAM" id="MobiDB-lite"/>
    </source>
</evidence>
<dbReference type="Gene3D" id="3.20.20.80">
    <property type="entry name" value="Glycosidases"/>
    <property type="match status" value="1"/>
</dbReference>
<protein>
    <recommendedName>
        <fullName evidence="8">Glycoside hydrolase family 5 domain-containing protein</fullName>
    </recommendedName>
</protein>
<keyword evidence="5" id="KW-0812">Transmembrane</keyword>
<organism evidence="6 7">
    <name type="scientific">Hyaloperonospora brassicae</name>
    <name type="common">Brassica downy mildew</name>
    <name type="synonym">Peronospora brassicae</name>
    <dbReference type="NCBI Taxonomy" id="162125"/>
    <lineage>
        <taxon>Eukaryota</taxon>
        <taxon>Sar</taxon>
        <taxon>Stramenopiles</taxon>
        <taxon>Oomycota</taxon>
        <taxon>Peronosporomycetes</taxon>
        <taxon>Peronosporales</taxon>
        <taxon>Peronosporaceae</taxon>
        <taxon>Hyaloperonospora</taxon>
    </lineage>
</organism>
<feature type="transmembrane region" description="Helical" evidence="5">
    <location>
        <begin position="49"/>
        <end position="72"/>
    </location>
</feature>
<dbReference type="SUPFAM" id="SSF51445">
    <property type="entry name" value="(Trans)glycosidases"/>
    <property type="match status" value="1"/>
</dbReference>
<keyword evidence="5" id="KW-0472">Membrane</keyword>
<evidence type="ECO:0008006" key="8">
    <source>
        <dbReference type="Google" id="ProtNLM"/>
    </source>
</evidence>
<proteinExistence type="predicted"/>
<feature type="region of interest" description="Disordered" evidence="4">
    <location>
        <begin position="1"/>
        <end position="20"/>
    </location>
</feature>
<dbReference type="PANTHER" id="PTHR35923:SF2">
    <property type="entry name" value="ENDOGLUCANASE"/>
    <property type="match status" value="1"/>
</dbReference>